<evidence type="ECO:0000256" key="1">
    <source>
        <dbReference type="SAM" id="Phobius"/>
    </source>
</evidence>
<protein>
    <submittedName>
        <fullName evidence="2">Uncharacterized protein</fullName>
    </submittedName>
</protein>
<keyword evidence="1" id="KW-1133">Transmembrane helix</keyword>
<comment type="caution">
    <text evidence="2">The sequence shown here is derived from an EMBL/GenBank/DDBJ whole genome shotgun (WGS) entry which is preliminary data.</text>
</comment>
<dbReference type="AlphaFoldDB" id="A0A5J4R296"/>
<reference evidence="2" key="1">
    <citation type="submission" date="2019-03" db="EMBL/GenBank/DDBJ databases">
        <title>Single cell metagenomics reveals metabolic interactions within the superorganism composed of flagellate Streblomastix strix and complex community of Bacteroidetes bacteria on its surface.</title>
        <authorList>
            <person name="Treitli S.C."/>
            <person name="Kolisko M."/>
            <person name="Husnik F."/>
            <person name="Keeling P."/>
            <person name="Hampl V."/>
        </authorList>
    </citation>
    <scope>NUCLEOTIDE SEQUENCE</scope>
    <source>
        <strain evidence="2">STM</strain>
    </source>
</reference>
<keyword evidence="1" id="KW-0472">Membrane</keyword>
<accession>A0A5J4R296</accession>
<proteinExistence type="predicted"/>
<organism evidence="2">
    <name type="scientific">termite gut metagenome</name>
    <dbReference type="NCBI Taxonomy" id="433724"/>
    <lineage>
        <taxon>unclassified sequences</taxon>
        <taxon>metagenomes</taxon>
        <taxon>organismal metagenomes</taxon>
    </lineage>
</organism>
<gene>
    <name evidence="2" type="ORF">EZS27_023554</name>
</gene>
<keyword evidence="1" id="KW-0812">Transmembrane</keyword>
<dbReference type="EMBL" id="SNRY01001989">
    <property type="protein sequence ID" value="KAA6327454.1"/>
    <property type="molecule type" value="Genomic_DNA"/>
</dbReference>
<sequence>MKNILKLLFNFVATSFRISLQMTLYWLSMLILFISLIVVERFKVTEFSYLTSFLMLNYLIQTIDY</sequence>
<feature type="transmembrane region" description="Helical" evidence="1">
    <location>
        <begin position="20"/>
        <end position="39"/>
    </location>
</feature>
<name>A0A5J4R296_9ZZZZ</name>
<evidence type="ECO:0000313" key="2">
    <source>
        <dbReference type="EMBL" id="KAA6327454.1"/>
    </source>
</evidence>